<evidence type="ECO:0000313" key="2">
    <source>
        <dbReference type="Proteomes" id="UP000219994"/>
    </source>
</evidence>
<dbReference type="PROSITE" id="PS51257">
    <property type="entry name" value="PROKAR_LIPOPROTEIN"/>
    <property type="match status" value="1"/>
</dbReference>
<reference evidence="2" key="1">
    <citation type="submission" date="2017-03" db="EMBL/GenBank/DDBJ databases">
        <authorList>
            <person name="Lund M.B."/>
        </authorList>
    </citation>
    <scope>NUCLEOTIDE SEQUENCE [LARGE SCALE GENOMIC DNA]</scope>
</reference>
<comment type="caution">
    <text evidence="1">The sequence shown here is derived from an EMBL/GenBank/DDBJ whole genome shotgun (WGS) entry which is preliminary data.</text>
</comment>
<proteinExistence type="predicted"/>
<name>A0A2A6FNE0_9MICO</name>
<dbReference type="Proteomes" id="UP000219994">
    <property type="component" value="Unassembled WGS sequence"/>
</dbReference>
<sequence>MINRVISIATIVCTGLVLSGCGTINHFPTFDEARAETHVEMRKIVARIPAEAFRELVDMLPNSSFACGKNTTQYTGCWEVYVADTFDISAWFATLRSQLLSEGYRDEGYHPGEKVSFLSPGNNLFIAASKDHDDSGKAWIEIDGFSRCAQKRIPTTPAKVPPITLSPPPFTTG</sequence>
<gene>
    <name evidence="1" type="ORF">B5766_11370</name>
</gene>
<organism evidence="1 2">
    <name type="scientific">Candidatus Lumbricidiphila eiseniae</name>
    <dbReference type="NCBI Taxonomy" id="1969409"/>
    <lineage>
        <taxon>Bacteria</taxon>
        <taxon>Bacillati</taxon>
        <taxon>Actinomycetota</taxon>
        <taxon>Actinomycetes</taxon>
        <taxon>Micrococcales</taxon>
        <taxon>Microbacteriaceae</taxon>
        <taxon>Candidatus Lumbricidiphila</taxon>
    </lineage>
</organism>
<accession>A0A2A6FNE0</accession>
<dbReference type="EMBL" id="NAEP01000053">
    <property type="protein sequence ID" value="PDQ34404.1"/>
    <property type="molecule type" value="Genomic_DNA"/>
</dbReference>
<protein>
    <recommendedName>
        <fullName evidence="3">Lipoprotein</fullName>
    </recommendedName>
</protein>
<dbReference type="AlphaFoldDB" id="A0A2A6FNE0"/>
<evidence type="ECO:0008006" key="3">
    <source>
        <dbReference type="Google" id="ProtNLM"/>
    </source>
</evidence>
<evidence type="ECO:0000313" key="1">
    <source>
        <dbReference type="EMBL" id="PDQ34404.1"/>
    </source>
</evidence>